<accession>A0A482WJJ8</accession>
<evidence type="ECO:0000256" key="3">
    <source>
        <dbReference type="SAM" id="SignalP"/>
    </source>
</evidence>
<name>A0A482WJJ8_LAOST</name>
<evidence type="ECO:0000313" key="4">
    <source>
        <dbReference type="EMBL" id="RZF33653.1"/>
    </source>
</evidence>
<gene>
    <name evidence="4" type="ORF">LSTR_LSTR007031</name>
</gene>
<feature type="compositionally biased region" description="Basic and acidic residues" evidence="1">
    <location>
        <begin position="246"/>
        <end position="264"/>
    </location>
</feature>
<keyword evidence="2" id="KW-0472">Membrane</keyword>
<feature type="compositionally biased region" description="Basic and acidic residues" evidence="1">
    <location>
        <begin position="85"/>
        <end position="94"/>
    </location>
</feature>
<proteinExistence type="predicted"/>
<reference evidence="4 5" key="1">
    <citation type="journal article" date="2017" name="Gigascience">
        <title>Genome sequence of the small brown planthopper, Laodelphax striatellus.</title>
        <authorList>
            <person name="Zhu J."/>
            <person name="Jiang F."/>
            <person name="Wang X."/>
            <person name="Yang P."/>
            <person name="Bao Y."/>
            <person name="Zhao W."/>
            <person name="Wang W."/>
            <person name="Lu H."/>
            <person name="Wang Q."/>
            <person name="Cui N."/>
            <person name="Li J."/>
            <person name="Chen X."/>
            <person name="Luo L."/>
            <person name="Yu J."/>
            <person name="Kang L."/>
            <person name="Cui F."/>
        </authorList>
    </citation>
    <scope>NUCLEOTIDE SEQUENCE [LARGE SCALE GENOMIC DNA]</scope>
    <source>
        <strain evidence="4">Lst14</strain>
    </source>
</reference>
<organism evidence="4 5">
    <name type="scientific">Laodelphax striatellus</name>
    <name type="common">Small brown planthopper</name>
    <name type="synonym">Delphax striatella</name>
    <dbReference type="NCBI Taxonomy" id="195883"/>
    <lineage>
        <taxon>Eukaryota</taxon>
        <taxon>Metazoa</taxon>
        <taxon>Ecdysozoa</taxon>
        <taxon>Arthropoda</taxon>
        <taxon>Hexapoda</taxon>
        <taxon>Insecta</taxon>
        <taxon>Pterygota</taxon>
        <taxon>Neoptera</taxon>
        <taxon>Paraneoptera</taxon>
        <taxon>Hemiptera</taxon>
        <taxon>Auchenorrhyncha</taxon>
        <taxon>Fulgoroidea</taxon>
        <taxon>Delphacidae</taxon>
        <taxon>Criomorphinae</taxon>
        <taxon>Laodelphax</taxon>
    </lineage>
</organism>
<evidence type="ECO:0000313" key="5">
    <source>
        <dbReference type="Proteomes" id="UP000291343"/>
    </source>
</evidence>
<keyword evidence="3" id="KW-0732">Signal</keyword>
<comment type="caution">
    <text evidence="4">The sequence shown here is derived from an EMBL/GenBank/DDBJ whole genome shotgun (WGS) entry which is preliminary data.</text>
</comment>
<protein>
    <submittedName>
        <fullName evidence="4">Uncharacterized protein</fullName>
    </submittedName>
</protein>
<dbReference type="AlphaFoldDB" id="A0A482WJJ8"/>
<dbReference type="InParanoid" id="A0A482WJJ8"/>
<evidence type="ECO:0000256" key="2">
    <source>
        <dbReference type="SAM" id="Phobius"/>
    </source>
</evidence>
<dbReference type="Proteomes" id="UP000291343">
    <property type="component" value="Unassembled WGS sequence"/>
</dbReference>
<dbReference type="OrthoDB" id="10591683at2759"/>
<evidence type="ECO:0000256" key="1">
    <source>
        <dbReference type="SAM" id="MobiDB-lite"/>
    </source>
</evidence>
<feature type="transmembrane region" description="Helical" evidence="2">
    <location>
        <begin position="300"/>
        <end position="322"/>
    </location>
</feature>
<sequence length="354" mass="38971">MISIRVVFSLFIACSLLLTISFTSVPKQNNFEYGRRTHRAISDGSEGPPADIHQTQEVIDNQNGENTNLNAPKDASQGRSPSETELLHGETKERVPTSHAKLTCEACNCENPLDEVCFKCCNSTEFRAQVSSAASKAVVNEDDQKPMVANSGIDSKEANEREEDANSSFKNHPEIETEKPLPSKPHSVYLNSSEHIEAICSMCRCHSPFDNACFVYKCCNLTEYHAPSLSSLLTSSVSSAPNESVVNKDDQKNGVTHSEIDSKAANEIVSEKPLPSKPATFDSDVSSETGPVSNGSSSLFNAWTVIFICVITLTSLISAFKYGQQWRRNRMREDYLIDGLYSEARPLCLNDVLD</sequence>
<keyword evidence="2" id="KW-1133">Transmembrane helix</keyword>
<feature type="region of interest" description="Disordered" evidence="1">
    <location>
        <begin position="147"/>
        <end position="185"/>
    </location>
</feature>
<feature type="signal peptide" evidence="3">
    <location>
        <begin position="1"/>
        <end position="19"/>
    </location>
</feature>
<feature type="region of interest" description="Disordered" evidence="1">
    <location>
        <begin position="63"/>
        <end position="94"/>
    </location>
</feature>
<dbReference type="EMBL" id="QKKF02033617">
    <property type="protein sequence ID" value="RZF33653.1"/>
    <property type="molecule type" value="Genomic_DNA"/>
</dbReference>
<keyword evidence="2" id="KW-0812">Transmembrane</keyword>
<feature type="region of interest" description="Disordered" evidence="1">
    <location>
        <begin position="240"/>
        <end position="288"/>
    </location>
</feature>
<keyword evidence="5" id="KW-1185">Reference proteome</keyword>
<feature type="compositionally biased region" description="Basic and acidic residues" evidence="1">
    <location>
        <begin position="171"/>
        <end position="181"/>
    </location>
</feature>
<feature type="chain" id="PRO_5019750837" evidence="3">
    <location>
        <begin position="20"/>
        <end position="354"/>
    </location>
</feature>